<protein>
    <submittedName>
        <fullName evidence="2">Uncharacterized protein</fullName>
    </submittedName>
</protein>
<dbReference type="OrthoDB" id="5876333at2759"/>
<organism evidence="2 3">
    <name type="scientific">Ancylostoma ceylanicum</name>
    <dbReference type="NCBI Taxonomy" id="53326"/>
    <lineage>
        <taxon>Eukaryota</taxon>
        <taxon>Metazoa</taxon>
        <taxon>Ecdysozoa</taxon>
        <taxon>Nematoda</taxon>
        <taxon>Chromadorea</taxon>
        <taxon>Rhabditida</taxon>
        <taxon>Rhabditina</taxon>
        <taxon>Rhabditomorpha</taxon>
        <taxon>Strongyloidea</taxon>
        <taxon>Ancylostomatidae</taxon>
        <taxon>Ancylostomatinae</taxon>
        <taxon>Ancylostoma</taxon>
    </lineage>
</organism>
<comment type="caution">
    <text evidence="2">The sequence shown here is derived from an EMBL/GenBank/DDBJ whole genome shotgun (WGS) entry which is preliminary data.</text>
</comment>
<gene>
    <name evidence="2" type="primary">Acey_s0158.g3235</name>
    <name evidence="2" type="ORF">Y032_0158g3235</name>
</gene>
<feature type="compositionally biased region" description="Basic residues" evidence="1">
    <location>
        <begin position="115"/>
        <end position="125"/>
    </location>
</feature>
<proteinExistence type="predicted"/>
<sequence>MENTRSGAGVSGSSVVEVRKFLDLGVITVIWAEKGISIKSIISSMCQNEENIYANLTINRRSRTPHSRLPPAEQTRSREAPVLRTPVMGLKAEARRLSYIKKKRLRRSQSSISRRSIHRKKRSWFARKPQTAPRFPEPPPEETGRNTGAKWARTIINRLSFNKLFRKHS</sequence>
<keyword evidence="3" id="KW-1185">Reference proteome</keyword>
<dbReference type="AlphaFoldDB" id="A0A016SYW5"/>
<dbReference type="EMBL" id="JARK01001494">
    <property type="protein sequence ID" value="EYB95556.1"/>
    <property type="molecule type" value="Genomic_DNA"/>
</dbReference>
<evidence type="ECO:0000256" key="1">
    <source>
        <dbReference type="SAM" id="MobiDB-lite"/>
    </source>
</evidence>
<name>A0A016SYW5_9BILA</name>
<accession>A0A016SYW5</accession>
<feature type="region of interest" description="Disordered" evidence="1">
    <location>
        <begin position="109"/>
        <end position="149"/>
    </location>
</feature>
<dbReference type="Proteomes" id="UP000024635">
    <property type="component" value="Unassembled WGS sequence"/>
</dbReference>
<evidence type="ECO:0000313" key="2">
    <source>
        <dbReference type="EMBL" id="EYB95556.1"/>
    </source>
</evidence>
<evidence type="ECO:0000313" key="3">
    <source>
        <dbReference type="Proteomes" id="UP000024635"/>
    </source>
</evidence>
<reference evidence="3" key="1">
    <citation type="journal article" date="2015" name="Nat. Genet.">
        <title>The genome and transcriptome of the zoonotic hookworm Ancylostoma ceylanicum identify infection-specific gene families.</title>
        <authorList>
            <person name="Schwarz E.M."/>
            <person name="Hu Y."/>
            <person name="Antoshechkin I."/>
            <person name="Miller M.M."/>
            <person name="Sternberg P.W."/>
            <person name="Aroian R.V."/>
        </authorList>
    </citation>
    <scope>NUCLEOTIDE SEQUENCE</scope>
    <source>
        <strain evidence="3">HY135</strain>
    </source>
</reference>